<feature type="compositionally biased region" description="Basic and acidic residues" evidence="1">
    <location>
        <begin position="332"/>
        <end position="341"/>
    </location>
</feature>
<accession>A0A1I7MDZ4</accession>
<sequence length="432" mass="45945">MGINIALYSHDSVGLGHARRNRALAWALAETLPRLTGQTTAGLLIAGHPDASQDSLPEGWDWLLLPGFARTPDGYAPRSMGVKSDQLTDLRSGIVAAALDSFSPDLFIVDRHPFGVDGELKPALQNLRDRHRCTTVLGMRDVLDTPSAVQQEWEQIGGGAEAARHYDALWVYGDAQAYDPLSTGEIPGEFADRSYFTGYLAHGRPEDTGRPVEAPYFLTMVGGGSDGGAIARAAAAAPVPAGHRHLIVTGPQMPEEDVDQVYAAVATNPDQSLLDGADGGSSAPRIRVLRSTANIPALIQHAAGVVCMGGYNSVAEVMATATPALVIPRSSRRAEQPRRAEALSSSGALETLPADQLTPERVGEWFRSARDRRVSRDHLELDGLRTVGQLAADLLGQAPERFPVPTLTAPADASSPAGESVRSRAPEVARVR</sequence>
<feature type="compositionally biased region" description="Basic and acidic residues" evidence="1">
    <location>
        <begin position="421"/>
        <end position="432"/>
    </location>
</feature>
<dbReference type="STRING" id="574650.SAMN04487966_101180"/>
<feature type="domain" description="Glycosyl transferase family 28 C-terminal" evidence="2">
    <location>
        <begin position="266"/>
        <end position="364"/>
    </location>
</feature>
<proteinExistence type="predicted"/>
<feature type="region of interest" description="Disordered" evidence="1">
    <location>
        <begin position="401"/>
        <end position="432"/>
    </location>
</feature>
<keyword evidence="4" id="KW-1185">Reference proteome</keyword>
<dbReference type="SUPFAM" id="SSF53756">
    <property type="entry name" value="UDP-Glycosyltransferase/glycogen phosphorylase"/>
    <property type="match status" value="1"/>
</dbReference>
<keyword evidence="3" id="KW-0808">Transferase</keyword>
<reference evidence="3 4" key="1">
    <citation type="submission" date="2016-10" db="EMBL/GenBank/DDBJ databases">
        <authorList>
            <person name="de Groot N.N."/>
        </authorList>
    </citation>
    <scope>NUCLEOTIDE SEQUENCE [LARGE SCALE GENOMIC DNA]</scope>
    <source>
        <strain evidence="3 4">CGMCC 1.7054</strain>
    </source>
</reference>
<evidence type="ECO:0000313" key="4">
    <source>
        <dbReference type="Proteomes" id="UP000198881"/>
    </source>
</evidence>
<dbReference type="AlphaFoldDB" id="A0A1I7MDZ4"/>
<dbReference type="EMBL" id="FPCG01000001">
    <property type="protein sequence ID" value="SFV20163.1"/>
    <property type="molecule type" value="Genomic_DNA"/>
</dbReference>
<dbReference type="PANTHER" id="PTHR21015:SF28">
    <property type="entry name" value="SLL1722 PROTEIN"/>
    <property type="match status" value="1"/>
</dbReference>
<dbReference type="OrthoDB" id="9802126at2"/>
<evidence type="ECO:0000259" key="2">
    <source>
        <dbReference type="Pfam" id="PF04101"/>
    </source>
</evidence>
<evidence type="ECO:0000256" key="1">
    <source>
        <dbReference type="SAM" id="MobiDB-lite"/>
    </source>
</evidence>
<feature type="region of interest" description="Disordered" evidence="1">
    <location>
        <begin position="329"/>
        <end position="355"/>
    </location>
</feature>
<dbReference type="RefSeq" id="WP_091692948.1">
    <property type="nucleotide sequence ID" value="NZ_FPCG01000001.1"/>
</dbReference>
<organism evidence="3 4">
    <name type="scientific">Micrococcus terreus</name>
    <dbReference type="NCBI Taxonomy" id="574650"/>
    <lineage>
        <taxon>Bacteria</taxon>
        <taxon>Bacillati</taxon>
        <taxon>Actinomycetota</taxon>
        <taxon>Actinomycetes</taxon>
        <taxon>Micrococcales</taxon>
        <taxon>Micrococcaceae</taxon>
        <taxon>Micrococcus</taxon>
    </lineage>
</organism>
<evidence type="ECO:0000313" key="3">
    <source>
        <dbReference type="EMBL" id="SFV20163.1"/>
    </source>
</evidence>
<dbReference type="PANTHER" id="PTHR21015">
    <property type="entry name" value="UDP-N-ACETYLGLUCOSAMINE--N-ACETYLMURAMYL-(PENTAPEPTIDE) PYROPHOSPHORYL-UNDECAPRENOL N-ACETYLGLUCOSAMINE TRANSFERASE 1"/>
    <property type="match status" value="1"/>
</dbReference>
<dbReference type="Gene3D" id="3.40.50.2000">
    <property type="entry name" value="Glycogen Phosphorylase B"/>
    <property type="match status" value="1"/>
</dbReference>
<dbReference type="GO" id="GO:0016758">
    <property type="term" value="F:hexosyltransferase activity"/>
    <property type="evidence" value="ECO:0007669"/>
    <property type="project" value="InterPro"/>
</dbReference>
<name>A0A1I7MDZ4_9MICC</name>
<protein>
    <submittedName>
        <fullName evidence="3">Predicted glycosyl transferase</fullName>
    </submittedName>
</protein>
<dbReference type="Pfam" id="PF04101">
    <property type="entry name" value="Glyco_tran_28_C"/>
    <property type="match status" value="1"/>
</dbReference>
<dbReference type="InterPro" id="IPR007235">
    <property type="entry name" value="Glyco_trans_28_C"/>
</dbReference>
<gene>
    <name evidence="3" type="ORF">SAMN04487966_101180</name>
</gene>
<dbReference type="Proteomes" id="UP000198881">
    <property type="component" value="Unassembled WGS sequence"/>
</dbReference>